<evidence type="ECO:0000313" key="2">
    <source>
        <dbReference type="Proteomes" id="UP000184047"/>
    </source>
</evidence>
<dbReference type="AlphaFoldDB" id="A0A1M5VVN4"/>
<dbReference type="GO" id="GO:0016740">
    <property type="term" value="F:transferase activity"/>
    <property type="evidence" value="ECO:0007669"/>
    <property type="project" value="UniProtKB-KW"/>
</dbReference>
<dbReference type="EMBL" id="FQWT01000007">
    <property type="protein sequence ID" value="SHH79267.1"/>
    <property type="molecule type" value="Genomic_DNA"/>
</dbReference>
<sequence>MEVLAIEKEHYPEISNIYEQGIATGIATFETTAPSWEA</sequence>
<gene>
    <name evidence="1" type="ORF">SAMN05421866_3751</name>
</gene>
<dbReference type="STRING" id="421058.SAMN05421866_3751"/>
<proteinExistence type="predicted"/>
<organism evidence="1 2">
    <name type="scientific">Chryseobacterium oranimense</name>
    <dbReference type="NCBI Taxonomy" id="421058"/>
    <lineage>
        <taxon>Bacteria</taxon>
        <taxon>Pseudomonadati</taxon>
        <taxon>Bacteroidota</taxon>
        <taxon>Flavobacteriia</taxon>
        <taxon>Flavobacteriales</taxon>
        <taxon>Weeksellaceae</taxon>
        <taxon>Chryseobacterium group</taxon>
        <taxon>Chryseobacterium</taxon>
    </lineage>
</organism>
<name>A0A1M5VVN4_9FLAO</name>
<accession>A0A1M5VVN4</accession>
<reference evidence="2" key="1">
    <citation type="submission" date="2016-11" db="EMBL/GenBank/DDBJ databases">
        <authorList>
            <person name="Varghese N."/>
            <person name="Submissions S."/>
        </authorList>
    </citation>
    <scope>NUCLEOTIDE SEQUENCE [LARGE SCALE GENOMIC DNA]</scope>
    <source>
        <strain evidence="2">DSM 19055</strain>
    </source>
</reference>
<keyword evidence="1" id="KW-0808">Transferase</keyword>
<keyword evidence="2" id="KW-1185">Reference proteome</keyword>
<protein>
    <submittedName>
        <fullName evidence="1">Phosphinothricin acetyltransferase</fullName>
    </submittedName>
</protein>
<evidence type="ECO:0000313" key="1">
    <source>
        <dbReference type="EMBL" id="SHH79267.1"/>
    </source>
</evidence>
<dbReference type="Proteomes" id="UP000184047">
    <property type="component" value="Unassembled WGS sequence"/>
</dbReference>